<dbReference type="PANTHER" id="PTHR38471">
    <property type="entry name" value="FOUR HELIX BUNDLE PROTEIN"/>
    <property type="match status" value="1"/>
</dbReference>
<dbReference type="SUPFAM" id="SSF158446">
    <property type="entry name" value="IVS-encoded protein-like"/>
    <property type="match status" value="1"/>
</dbReference>
<accession>A0A653AJS5</accession>
<name>A0A653AJS5_9BACT</name>
<dbReference type="PANTHER" id="PTHR38471:SF2">
    <property type="entry name" value="FOUR HELIX BUNDLE PROTEIN"/>
    <property type="match status" value="1"/>
</dbReference>
<dbReference type="EMBL" id="UPXZ01000039">
    <property type="protein sequence ID" value="VBB48309.1"/>
    <property type="molecule type" value="Genomic_DNA"/>
</dbReference>
<protein>
    <recommendedName>
        <fullName evidence="2">Four helix bundle protein</fullName>
    </recommendedName>
</protein>
<gene>
    <name evidence="1" type="ORF">TRIP_D440327</name>
</gene>
<evidence type="ECO:0000313" key="1">
    <source>
        <dbReference type="EMBL" id="VBB48309.1"/>
    </source>
</evidence>
<dbReference type="NCBIfam" id="TIGR02436">
    <property type="entry name" value="four helix bundle protein"/>
    <property type="match status" value="1"/>
</dbReference>
<dbReference type="InterPro" id="IPR012657">
    <property type="entry name" value="23S_rRNA-intervening_sequence"/>
</dbReference>
<dbReference type="PIRSF" id="PIRSF035652">
    <property type="entry name" value="CHP02436"/>
    <property type="match status" value="1"/>
</dbReference>
<proteinExistence type="predicted"/>
<evidence type="ECO:0008006" key="2">
    <source>
        <dbReference type="Google" id="ProtNLM"/>
    </source>
</evidence>
<dbReference type="Gene3D" id="1.20.1440.60">
    <property type="entry name" value="23S rRNA-intervening sequence"/>
    <property type="match status" value="1"/>
</dbReference>
<sequence>MAYSDFNEKYRNRTKKFAVDIIRFYVDNCKNTDELKIIGKQLLRSGTSVAANFRAFTRGRSEAERFSKLCIVLEEADETEFWFEIIDEAELMEKSKFSHITNEAQELVKIFSTTRAKMKSNDLR</sequence>
<reference evidence="1" key="1">
    <citation type="submission" date="2018-07" db="EMBL/GenBank/DDBJ databases">
        <authorList>
            <consortium name="Genoscope - CEA"/>
            <person name="William W."/>
        </authorList>
    </citation>
    <scope>NUCLEOTIDE SEQUENCE</scope>
    <source>
        <strain evidence="1">IK1</strain>
    </source>
</reference>
<dbReference type="InterPro" id="IPR036583">
    <property type="entry name" value="23S_rRNA_IVS_sf"/>
</dbReference>
<dbReference type="AlphaFoldDB" id="A0A653AJS5"/>
<dbReference type="Pfam" id="PF05635">
    <property type="entry name" value="23S_rRNA_IVP"/>
    <property type="match status" value="1"/>
</dbReference>
<organism evidence="1">
    <name type="scientific">uncultured Paludibacter sp</name>
    <dbReference type="NCBI Taxonomy" id="497635"/>
    <lineage>
        <taxon>Bacteria</taxon>
        <taxon>Pseudomonadati</taxon>
        <taxon>Bacteroidota</taxon>
        <taxon>Bacteroidia</taxon>
        <taxon>Bacteroidales</taxon>
        <taxon>Paludibacteraceae</taxon>
        <taxon>Paludibacter</taxon>
        <taxon>environmental samples</taxon>
    </lineage>
</organism>